<sequence>MEDGSAFLLGFVERYNAKFTKAPAKPDNLHRALNIEPDRLTEVFCLRDKRYVTKDLTLKYDRKRIRLEVNELTRGLVGKYVDVYEMRDGLIQVRAKGVALPCSIFDPNQQRVTHAAITENKHLSAVLAYIKKEQEKAASQPTVKPASALEHALISRFGTLGKVTREFLLRSDNGVRHRARTGGAALAHSSPATATPRWSEATA</sequence>
<dbReference type="EMBL" id="BMYQ01000015">
    <property type="protein sequence ID" value="GGW42836.1"/>
    <property type="molecule type" value="Genomic_DNA"/>
</dbReference>
<accession>A0A918MNX4</accession>
<dbReference type="AlphaFoldDB" id="A0A918MNX4"/>
<reference evidence="2" key="2">
    <citation type="submission" date="2020-09" db="EMBL/GenBank/DDBJ databases">
        <authorList>
            <person name="Sun Q."/>
            <person name="Kim S."/>
        </authorList>
    </citation>
    <scope>NUCLEOTIDE SEQUENCE</scope>
    <source>
        <strain evidence="2">KCTC 23714</strain>
    </source>
</reference>
<organism evidence="2 3">
    <name type="scientific">Gemmobacter lanyuensis</name>
    <dbReference type="NCBI Taxonomy" id="1054497"/>
    <lineage>
        <taxon>Bacteria</taxon>
        <taxon>Pseudomonadati</taxon>
        <taxon>Pseudomonadota</taxon>
        <taxon>Alphaproteobacteria</taxon>
        <taxon>Rhodobacterales</taxon>
        <taxon>Paracoccaceae</taxon>
        <taxon>Gemmobacter</taxon>
    </lineage>
</organism>
<keyword evidence="3" id="KW-1185">Reference proteome</keyword>
<dbReference type="Proteomes" id="UP000628984">
    <property type="component" value="Unassembled WGS sequence"/>
</dbReference>
<evidence type="ECO:0000313" key="3">
    <source>
        <dbReference type="Proteomes" id="UP000628984"/>
    </source>
</evidence>
<feature type="region of interest" description="Disordered" evidence="1">
    <location>
        <begin position="181"/>
        <end position="203"/>
    </location>
</feature>
<protein>
    <submittedName>
        <fullName evidence="2">Uncharacterized protein</fullName>
    </submittedName>
</protein>
<reference evidence="2" key="1">
    <citation type="journal article" date="2014" name="Int. J. Syst. Evol. Microbiol.">
        <title>Complete genome sequence of Corynebacterium casei LMG S-19264T (=DSM 44701T), isolated from a smear-ripened cheese.</title>
        <authorList>
            <consortium name="US DOE Joint Genome Institute (JGI-PGF)"/>
            <person name="Walter F."/>
            <person name="Albersmeier A."/>
            <person name="Kalinowski J."/>
            <person name="Ruckert C."/>
        </authorList>
    </citation>
    <scope>NUCLEOTIDE SEQUENCE</scope>
    <source>
        <strain evidence="2">KCTC 23714</strain>
    </source>
</reference>
<gene>
    <name evidence="2" type="ORF">GCM10011452_33950</name>
</gene>
<evidence type="ECO:0000313" key="2">
    <source>
        <dbReference type="EMBL" id="GGW42836.1"/>
    </source>
</evidence>
<proteinExistence type="predicted"/>
<evidence type="ECO:0000256" key="1">
    <source>
        <dbReference type="SAM" id="MobiDB-lite"/>
    </source>
</evidence>
<comment type="caution">
    <text evidence="2">The sequence shown here is derived from an EMBL/GenBank/DDBJ whole genome shotgun (WGS) entry which is preliminary data.</text>
</comment>
<name>A0A918MNX4_9RHOB</name>